<dbReference type="InterPro" id="IPR044669">
    <property type="entry name" value="YneE/VCCN1/2-like"/>
</dbReference>
<evidence type="ECO:0000256" key="1">
    <source>
        <dbReference type="ARBA" id="ARBA00004651"/>
    </source>
</evidence>
<dbReference type="STRING" id="1051891.A0A0C3QTP3"/>
<feature type="region of interest" description="Disordered" evidence="8">
    <location>
        <begin position="287"/>
        <end position="329"/>
    </location>
</feature>
<dbReference type="GO" id="GO:0005254">
    <property type="term" value="F:chloride channel activity"/>
    <property type="evidence" value="ECO:0007669"/>
    <property type="project" value="InterPro"/>
</dbReference>
<organism evidence="10 11">
    <name type="scientific">Tulasnella calospora MUT 4182</name>
    <dbReference type="NCBI Taxonomy" id="1051891"/>
    <lineage>
        <taxon>Eukaryota</taxon>
        <taxon>Fungi</taxon>
        <taxon>Dikarya</taxon>
        <taxon>Basidiomycota</taxon>
        <taxon>Agaricomycotina</taxon>
        <taxon>Agaricomycetes</taxon>
        <taxon>Cantharellales</taxon>
        <taxon>Tulasnellaceae</taxon>
        <taxon>Tulasnella</taxon>
    </lineage>
</organism>
<evidence type="ECO:0000256" key="5">
    <source>
        <dbReference type="ARBA" id="ARBA00022989"/>
    </source>
</evidence>
<reference evidence="11" key="2">
    <citation type="submission" date="2015-01" db="EMBL/GenBank/DDBJ databases">
        <title>Evolutionary Origins and Diversification of the Mycorrhizal Mutualists.</title>
        <authorList>
            <consortium name="DOE Joint Genome Institute"/>
            <consortium name="Mycorrhizal Genomics Consortium"/>
            <person name="Kohler A."/>
            <person name="Kuo A."/>
            <person name="Nagy L.G."/>
            <person name="Floudas D."/>
            <person name="Copeland A."/>
            <person name="Barry K.W."/>
            <person name="Cichocki N."/>
            <person name="Veneault-Fourrey C."/>
            <person name="LaButti K."/>
            <person name="Lindquist E.A."/>
            <person name="Lipzen A."/>
            <person name="Lundell T."/>
            <person name="Morin E."/>
            <person name="Murat C."/>
            <person name="Riley R."/>
            <person name="Ohm R."/>
            <person name="Sun H."/>
            <person name="Tunlid A."/>
            <person name="Henrissat B."/>
            <person name="Grigoriev I.V."/>
            <person name="Hibbett D.S."/>
            <person name="Martin F."/>
        </authorList>
    </citation>
    <scope>NUCLEOTIDE SEQUENCE [LARGE SCALE GENOMIC DNA]</scope>
    <source>
        <strain evidence="11">MUT 4182</strain>
    </source>
</reference>
<dbReference type="PANTHER" id="PTHR33281:SF19">
    <property type="entry name" value="VOLTAGE-DEPENDENT ANION CHANNEL-FORMING PROTEIN YNEE"/>
    <property type="match status" value="1"/>
</dbReference>
<gene>
    <name evidence="10" type="ORF">M407DRAFT_13875</name>
</gene>
<feature type="compositionally biased region" description="Basic and acidic residues" evidence="8">
    <location>
        <begin position="231"/>
        <end position="246"/>
    </location>
</feature>
<dbReference type="AlphaFoldDB" id="A0A0C3QTP3"/>
<keyword evidence="2" id="KW-0813">Transport</keyword>
<keyword evidence="11" id="KW-1185">Reference proteome</keyword>
<evidence type="ECO:0000256" key="4">
    <source>
        <dbReference type="ARBA" id="ARBA00022692"/>
    </source>
</evidence>
<reference evidence="10 11" key="1">
    <citation type="submission" date="2014-04" db="EMBL/GenBank/DDBJ databases">
        <authorList>
            <consortium name="DOE Joint Genome Institute"/>
            <person name="Kuo A."/>
            <person name="Girlanda M."/>
            <person name="Perotto S."/>
            <person name="Kohler A."/>
            <person name="Nagy L.G."/>
            <person name="Floudas D."/>
            <person name="Copeland A."/>
            <person name="Barry K.W."/>
            <person name="Cichocki N."/>
            <person name="Veneault-Fourrey C."/>
            <person name="LaButti K."/>
            <person name="Lindquist E.A."/>
            <person name="Lipzen A."/>
            <person name="Lundell T."/>
            <person name="Morin E."/>
            <person name="Murat C."/>
            <person name="Sun H."/>
            <person name="Tunlid A."/>
            <person name="Henrissat B."/>
            <person name="Grigoriev I.V."/>
            <person name="Hibbett D.S."/>
            <person name="Martin F."/>
            <person name="Nordberg H.P."/>
            <person name="Cantor M.N."/>
            <person name="Hua S.X."/>
        </authorList>
    </citation>
    <scope>NUCLEOTIDE SEQUENCE [LARGE SCALE GENOMIC DNA]</scope>
    <source>
        <strain evidence="10 11">MUT 4182</strain>
    </source>
</reference>
<evidence type="ECO:0000256" key="2">
    <source>
        <dbReference type="ARBA" id="ARBA00022448"/>
    </source>
</evidence>
<evidence type="ECO:0000256" key="7">
    <source>
        <dbReference type="ARBA" id="ARBA00023136"/>
    </source>
</evidence>
<protein>
    <submittedName>
        <fullName evidence="10">Uncharacterized protein</fullName>
    </submittedName>
</protein>
<dbReference type="OrthoDB" id="1368at2759"/>
<evidence type="ECO:0000256" key="9">
    <source>
        <dbReference type="SAM" id="Phobius"/>
    </source>
</evidence>
<feature type="transmembrane region" description="Helical" evidence="9">
    <location>
        <begin position="64"/>
        <end position="84"/>
    </location>
</feature>
<keyword evidence="7 9" id="KW-0472">Membrane</keyword>
<feature type="compositionally biased region" description="Polar residues" evidence="8">
    <location>
        <begin position="265"/>
        <end position="275"/>
    </location>
</feature>
<comment type="subcellular location">
    <subcellularLocation>
        <location evidence="1">Cell membrane</location>
        <topology evidence="1">Multi-pass membrane protein</topology>
    </subcellularLocation>
</comment>
<feature type="region of interest" description="Disordered" evidence="8">
    <location>
        <begin position="219"/>
        <end position="275"/>
    </location>
</feature>
<keyword evidence="4 9" id="KW-0812">Transmembrane</keyword>
<accession>A0A0C3QTP3</accession>
<evidence type="ECO:0000256" key="3">
    <source>
        <dbReference type="ARBA" id="ARBA00022475"/>
    </source>
</evidence>
<evidence type="ECO:0000313" key="10">
    <source>
        <dbReference type="EMBL" id="KIO32601.1"/>
    </source>
</evidence>
<dbReference type="GO" id="GO:0005886">
    <property type="term" value="C:plasma membrane"/>
    <property type="evidence" value="ECO:0007669"/>
    <property type="project" value="UniProtKB-SubCell"/>
</dbReference>
<dbReference type="EMBL" id="KN822953">
    <property type="protein sequence ID" value="KIO32601.1"/>
    <property type="molecule type" value="Genomic_DNA"/>
</dbReference>
<feature type="transmembrane region" description="Helical" evidence="9">
    <location>
        <begin position="36"/>
        <end position="57"/>
    </location>
</feature>
<evidence type="ECO:0000256" key="6">
    <source>
        <dbReference type="ARBA" id="ARBA00023065"/>
    </source>
</evidence>
<keyword evidence="5 9" id="KW-1133">Transmembrane helix</keyword>
<dbReference type="Proteomes" id="UP000054248">
    <property type="component" value="Unassembled WGS sequence"/>
</dbReference>
<evidence type="ECO:0000313" key="11">
    <source>
        <dbReference type="Proteomes" id="UP000054248"/>
    </source>
</evidence>
<feature type="compositionally biased region" description="Polar residues" evidence="8">
    <location>
        <begin position="287"/>
        <end position="308"/>
    </location>
</feature>
<evidence type="ECO:0000256" key="8">
    <source>
        <dbReference type="SAM" id="MobiDB-lite"/>
    </source>
</evidence>
<name>A0A0C3QTP3_9AGAM</name>
<dbReference type="HOGENOM" id="CLU_029790_6_1_1"/>
<sequence length="561" mass="62972">MHRLPDAIHPLSSSNDPFVQGGGFTSSFLNALVATALFRCWHLILFFSGWATAVCLISDNIYNLSIQTTLITVFGTVLGFVISYRTSSSFERYNEGRRYWSSIVYGSRVLARTIWFHVPCKFTKTPIVFCEVLIRDLEDVDVPQDKVVEMRAATVIEKKSAINLIEAFAVAVKHYLRGEETIYYEDLYHLVKFLPVYILPAGRPSLSLQEYGVEDRLAGAASTEGPAARKSTPDTHLDSESYDRDTTLTTARSHSNRYPPAPALKTTSPTPVGTLSRNMSIDIEKANNSQNPDLLSPSRSDAPQQSPKVGQRPSRNLHRRNTSTGTTALLPARDPPKYALFDVFPFSLFVKVLVKKGKEVKGKKGAKLRARAGNVSHNIPLEITFYLSSYISELQRRKILDVPTLTTLINSLNILIDSLTGLERILTTPIPFSYSIHLWVVTATFIFLLPFQLWTPFKYLTIPATAIATFVFFGFLVAGEEIENPFGYDKNDLNLDHFTHNIIRVELNALTSRPPPDMSDWAFNPENKNIFGGIEPGVSPQEWMDRGEDQMRSVLRKAEGR</sequence>
<dbReference type="PANTHER" id="PTHR33281">
    <property type="entry name" value="UPF0187 PROTEIN YNEE"/>
    <property type="match status" value="1"/>
</dbReference>
<feature type="compositionally biased region" description="Basic and acidic residues" evidence="8">
    <location>
        <begin position="543"/>
        <end position="561"/>
    </location>
</feature>
<feature type="transmembrane region" description="Helical" evidence="9">
    <location>
        <begin position="459"/>
        <end position="478"/>
    </location>
</feature>
<keyword evidence="6" id="KW-0406">Ion transport</keyword>
<feature type="region of interest" description="Disordered" evidence="8">
    <location>
        <begin position="542"/>
        <end position="561"/>
    </location>
</feature>
<dbReference type="Pfam" id="PF25539">
    <property type="entry name" value="Bestrophin_2"/>
    <property type="match status" value="2"/>
</dbReference>
<feature type="transmembrane region" description="Helical" evidence="9">
    <location>
        <begin position="434"/>
        <end position="453"/>
    </location>
</feature>
<proteinExistence type="predicted"/>
<keyword evidence="3" id="KW-1003">Cell membrane</keyword>